<dbReference type="EMBL" id="BGPR01011445">
    <property type="protein sequence ID" value="GBN51367.1"/>
    <property type="molecule type" value="Genomic_DNA"/>
</dbReference>
<protein>
    <submittedName>
        <fullName evidence="1">Uncharacterized protein</fullName>
    </submittedName>
</protein>
<comment type="caution">
    <text evidence="1">The sequence shown here is derived from an EMBL/GenBank/DDBJ whole genome shotgun (WGS) entry which is preliminary data.</text>
</comment>
<accession>A0A4Y2PMB2</accession>
<evidence type="ECO:0000313" key="2">
    <source>
        <dbReference type="Proteomes" id="UP000499080"/>
    </source>
</evidence>
<gene>
    <name evidence="1" type="ORF">AVEN_197200_1</name>
</gene>
<dbReference type="OrthoDB" id="6468736at2759"/>
<dbReference type="Proteomes" id="UP000499080">
    <property type="component" value="Unassembled WGS sequence"/>
</dbReference>
<organism evidence="1 2">
    <name type="scientific">Araneus ventricosus</name>
    <name type="common">Orbweaver spider</name>
    <name type="synonym">Epeira ventricosa</name>
    <dbReference type="NCBI Taxonomy" id="182803"/>
    <lineage>
        <taxon>Eukaryota</taxon>
        <taxon>Metazoa</taxon>
        <taxon>Ecdysozoa</taxon>
        <taxon>Arthropoda</taxon>
        <taxon>Chelicerata</taxon>
        <taxon>Arachnida</taxon>
        <taxon>Araneae</taxon>
        <taxon>Araneomorphae</taxon>
        <taxon>Entelegynae</taxon>
        <taxon>Araneoidea</taxon>
        <taxon>Araneidae</taxon>
        <taxon>Araneus</taxon>
    </lineage>
</organism>
<evidence type="ECO:0000313" key="1">
    <source>
        <dbReference type="EMBL" id="GBN51367.1"/>
    </source>
</evidence>
<proteinExistence type="predicted"/>
<keyword evidence="2" id="KW-1185">Reference proteome</keyword>
<name>A0A4Y2PMB2_ARAVE</name>
<dbReference type="AlphaFoldDB" id="A0A4Y2PMB2"/>
<sequence>MIWREPGALYRASNIVERDHYRGGRLLVSTGVATNGRIDLYVFFGVKSQLSDIATKSYTLLCGLLSLQWVPTRYLWTITLARIEHDWYGVIWKVKPFHRWRDLIDHRT</sequence>
<reference evidence="1 2" key="1">
    <citation type="journal article" date="2019" name="Sci. Rep.">
        <title>Orb-weaving spider Araneus ventricosus genome elucidates the spidroin gene catalogue.</title>
        <authorList>
            <person name="Kono N."/>
            <person name="Nakamura H."/>
            <person name="Ohtoshi R."/>
            <person name="Moran D.A.P."/>
            <person name="Shinohara A."/>
            <person name="Yoshida Y."/>
            <person name="Fujiwara M."/>
            <person name="Mori M."/>
            <person name="Tomita M."/>
            <person name="Arakawa K."/>
        </authorList>
    </citation>
    <scope>NUCLEOTIDE SEQUENCE [LARGE SCALE GENOMIC DNA]</scope>
</reference>